<accession>A0A1R3G2W7</accession>
<keyword evidence="2" id="KW-1185">Reference proteome</keyword>
<proteinExistence type="predicted"/>
<reference evidence="1 2" key="1">
    <citation type="submission" date="2013-09" db="EMBL/GenBank/DDBJ databases">
        <title>Corchorus capsularis genome sequencing.</title>
        <authorList>
            <person name="Alam M."/>
            <person name="Haque M.S."/>
            <person name="Islam M.S."/>
            <person name="Emdad E.M."/>
            <person name="Islam M.M."/>
            <person name="Ahmed B."/>
            <person name="Halim A."/>
            <person name="Hossen Q.M.M."/>
            <person name="Hossain M.Z."/>
            <person name="Ahmed R."/>
            <person name="Khan M.M."/>
            <person name="Islam R."/>
            <person name="Rashid M.M."/>
            <person name="Khan S.A."/>
            <person name="Rahman M.S."/>
            <person name="Alam M."/>
        </authorList>
    </citation>
    <scope>NUCLEOTIDE SEQUENCE [LARGE SCALE GENOMIC DNA]</scope>
    <source>
        <strain evidence="2">cv. CVL-1</strain>
        <tissue evidence="1">Whole seedling</tissue>
    </source>
</reference>
<evidence type="ECO:0000313" key="2">
    <source>
        <dbReference type="Proteomes" id="UP000188268"/>
    </source>
</evidence>
<comment type="caution">
    <text evidence="1">The sequence shown here is derived from an EMBL/GenBank/DDBJ whole genome shotgun (WGS) entry which is preliminary data.</text>
</comment>
<evidence type="ECO:0000313" key="1">
    <source>
        <dbReference type="EMBL" id="OMO52416.1"/>
    </source>
</evidence>
<sequence length="24" mass="2602">MAFGQQMLPACCYLALVALQMDAI</sequence>
<gene>
    <name evidence="1" type="ORF">CCACVL1_29229</name>
</gene>
<dbReference type="AlphaFoldDB" id="A0A1R3G2W7"/>
<organism evidence="1 2">
    <name type="scientific">Corchorus capsularis</name>
    <name type="common">Jute</name>
    <dbReference type="NCBI Taxonomy" id="210143"/>
    <lineage>
        <taxon>Eukaryota</taxon>
        <taxon>Viridiplantae</taxon>
        <taxon>Streptophyta</taxon>
        <taxon>Embryophyta</taxon>
        <taxon>Tracheophyta</taxon>
        <taxon>Spermatophyta</taxon>
        <taxon>Magnoliopsida</taxon>
        <taxon>eudicotyledons</taxon>
        <taxon>Gunneridae</taxon>
        <taxon>Pentapetalae</taxon>
        <taxon>rosids</taxon>
        <taxon>malvids</taxon>
        <taxon>Malvales</taxon>
        <taxon>Malvaceae</taxon>
        <taxon>Grewioideae</taxon>
        <taxon>Apeibeae</taxon>
        <taxon>Corchorus</taxon>
    </lineage>
</organism>
<dbReference type="Gramene" id="OMO52416">
    <property type="protein sequence ID" value="OMO52416"/>
    <property type="gene ID" value="CCACVL1_29229"/>
</dbReference>
<dbReference type="Proteomes" id="UP000188268">
    <property type="component" value="Unassembled WGS sequence"/>
</dbReference>
<protein>
    <submittedName>
        <fullName evidence="1">Uncharacterized protein</fullName>
    </submittedName>
</protein>
<name>A0A1R3G2W7_COCAP</name>
<dbReference type="EMBL" id="AWWV01015517">
    <property type="protein sequence ID" value="OMO52416.1"/>
    <property type="molecule type" value="Genomic_DNA"/>
</dbReference>